<sequence precursor="true">MSLLASARMVNPMPIEPWNSAKRRARRKMIWSKAHVVLAAIGTLSAVAGIAVAINGGLEFNRTKVFVGVGIIIVSTILYVSMLFVDD</sequence>
<evidence type="ECO:0008006" key="4">
    <source>
        <dbReference type="Google" id="ProtNLM"/>
    </source>
</evidence>
<dbReference type="KEGG" id="bph:Bphy_3677"/>
<keyword evidence="1" id="KW-0812">Transmembrane</keyword>
<dbReference type="eggNOG" id="ENOG5030CMJ">
    <property type="taxonomic scope" value="Bacteria"/>
</dbReference>
<dbReference type="HOGENOM" id="CLU_178304_0_0_4"/>
<accession>B2JML8</accession>
<feature type="transmembrane region" description="Helical" evidence="1">
    <location>
        <begin position="65"/>
        <end position="85"/>
    </location>
</feature>
<reference evidence="3" key="1">
    <citation type="journal article" date="2014" name="Stand. Genomic Sci.">
        <title>Complete genome sequence of Burkholderia phymatum STM815(T), a broad host range and efficient nitrogen-fixing symbiont of Mimosa species.</title>
        <authorList>
            <person name="Moulin L."/>
            <person name="Klonowska A."/>
            <person name="Caroline B."/>
            <person name="Booth K."/>
            <person name="Vriezen J.A."/>
            <person name="Melkonian R."/>
            <person name="James E.K."/>
            <person name="Young J.P."/>
            <person name="Bena G."/>
            <person name="Hauser L."/>
            <person name="Land M."/>
            <person name="Kyrpides N."/>
            <person name="Bruce D."/>
            <person name="Chain P."/>
            <person name="Copeland A."/>
            <person name="Pitluck S."/>
            <person name="Woyke T."/>
            <person name="Lizotte-Waniewski M."/>
            <person name="Bristow J."/>
            <person name="Riley M."/>
        </authorList>
    </citation>
    <scope>NUCLEOTIDE SEQUENCE [LARGE SCALE GENOMIC DNA]</scope>
    <source>
        <strain evidence="3">DSM 17167 / CIP 108236 / LMG 21445 / STM815</strain>
    </source>
</reference>
<dbReference type="Proteomes" id="UP000001192">
    <property type="component" value="Chromosome 2"/>
</dbReference>
<keyword evidence="3" id="KW-1185">Reference proteome</keyword>
<evidence type="ECO:0000313" key="3">
    <source>
        <dbReference type="Proteomes" id="UP000001192"/>
    </source>
</evidence>
<dbReference type="EMBL" id="CP001044">
    <property type="protein sequence ID" value="ACC72812.1"/>
    <property type="molecule type" value="Genomic_DNA"/>
</dbReference>
<gene>
    <name evidence="2" type="ordered locus">Bphy_3677</name>
</gene>
<keyword evidence="1" id="KW-1133">Transmembrane helix</keyword>
<evidence type="ECO:0000313" key="2">
    <source>
        <dbReference type="EMBL" id="ACC72812.1"/>
    </source>
</evidence>
<evidence type="ECO:0000256" key="1">
    <source>
        <dbReference type="SAM" id="Phobius"/>
    </source>
</evidence>
<proteinExistence type="predicted"/>
<keyword evidence="1" id="KW-0472">Membrane</keyword>
<protein>
    <recommendedName>
        <fullName evidence="4">Transmembrane protein</fullName>
    </recommendedName>
</protein>
<dbReference type="STRING" id="391038.Bphy_3677"/>
<organism evidence="2 3">
    <name type="scientific">Paraburkholderia phymatum (strain DSM 17167 / CIP 108236 / LMG 21445 / STM815)</name>
    <name type="common">Burkholderia phymatum</name>
    <dbReference type="NCBI Taxonomy" id="391038"/>
    <lineage>
        <taxon>Bacteria</taxon>
        <taxon>Pseudomonadati</taxon>
        <taxon>Pseudomonadota</taxon>
        <taxon>Betaproteobacteria</taxon>
        <taxon>Burkholderiales</taxon>
        <taxon>Burkholderiaceae</taxon>
        <taxon>Paraburkholderia</taxon>
    </lineage>
</organism>
<dbReference type="AlphaFoldDB" id="B2JML8"/>
<name>B2JML8_PARP8</name>